<accession>A0A7V5U1Z5</accession>
<evidence type="ECO:0000313" key="3">
    <source>
        <dbReference type="EMBL" id="HHI96521.1"/>
    </source>
</evidence>
<gene>
    <name evidence="3" type="ORF">ENJ96_01565</name>
</gene>
<dbReference type="AlphaFoldDB" id="A0A7V5U1Z5"/>
<dbReference type="Pfam" id="PF17930">
    <property type="entry name" value="LpxI_N"/>
    <property type="match status" value="1"/>
</dbReference>
<dbReference type="Gene3D" id="3.40.50.20">
    <property type="match status" value="1"/>
</dbReference>
<dbReference type="InterPro" id="IPR053174">
    <property type="entry name" value="LpxI"/>
</dbReference>
<name>A0A7V5U1Z5_9BACT</name>
<evidence type="ECO:0000259" key="1">
    <source>
        <dbReference type="Pfam" id="PF06230"/>
    </source>
</evidence>
<dbReference type="InterPro" id="IPR010415">
    <property type="entry name" value="LpxI_C"/>
</dbReference>
<dbReference type="PANTHER" id="PTHR39962">
    <property type="entry name" value="BLL4848 PROTEIN"/>
    <property type="match status" value="1"/>
</dbReference>
<dbReference type="Pfam" id="PF06230">
    <property type="entry name" value="LpxI_C"/>
    <property type="match status" value="1"/>
</dbReference>
<dbReference type="EMBL" id="DROK01000045">
    <property type="protein sequence ID" value="HHI96521.1"/>
    <property type="molecule type" value="Genomic_DNA"/>
</dbReference>
<organism evidence="3">
    <name type="scientific">Thermodesulfatator atlanticus</name>
    <dbReference type="NCBI Taxonomy" id="501497"/>
    <lineage>
        <taxon>Bacteria</taxon>
        <taxon>Pseudomonadati</taxon>
        <taxon>Thermodesulfobacteriota</taxon>
        <taxon>Thermodesulfobacteria</taxon>
        <taxon>Thermodesulfobacteriales</taxon>
        <taxon>Thermodesulfatatoraceae</taxon>
        <taxon>Thermodesulfatator</taxon>
    </lineage>
</organism>
<dbReference type="PANTHER" id="PTHR39962:SF1">
    <property type="entry name" value="LPXI FAMILY PROTEIN"/>
    <property type="match status" value="1"/>
</dbReference>
<comment type="caution">
    <text evidence="3">The sequence shown here is derived from an EMBL/GenBank/DDBJ whole genome shotgun (WGS) entry which is preliminary data.</text>
</comment>
<sequence length="266" mass="29360">MVGLIAGGGQYPLLFARAVKKAGQPLAVFALKGEERPNLRPWADVYYEIPVSRFGKLLALLKREKISEIALAGHINKSRAIKIARPDLKTLFLWGKLRNRNDDEILRAVAEEIEKLGIRVISPTKFLPELLTPAGVLTKKKPSPAQWKDIVYGFGIAKALGELDIGQCVVVKDQMVVAVEAIEGTDATIERAGTLVEDTVVIKVFKPQQDPRFDLPSAGLQTILTMKRARARVLALEARRSLFFEREKALSLADKLGIVVVGVPYE</sequence>
<dbReference type="InterPro" id="IPR043167">
    <property type="entry name" value="LpxI_C_sf"/>
</dbReference>
<dbReference type="Gene3D" id="3.40.140.80">
    <property type="match status" value="1"/>
</dbReference>
<evidence type="ECO:0000259" key="2">
    <source>
        <dbReference type="Pfam" id="PF17930"/>
    </source>
</evidence>
<dbReference type="InterPro" id="IPR041255">
    <property type="entry name" value="LpxI_N"/>
</dbReference>
<reference evidence="3" key="1">
    <citation type="journal article" date="2020" name="mSystems">
        <title>Genome- and Community-Level Interaction Insights into Carbon Utilization and Element Cycling Functions of Hydrothermarchaeota in Hydrothermal Sediment.</title>
        <authorList>
            <person name="Zhou Z."/>
            <person name="Liu Y."/>
            <person name="Xu W."/>
            <person name="Pan J."/>
            <person name="Luo Z.H."/>
            <person name="Li M."/>
        </authorList>
    </citation>
    <scope>NUCLEOTIDE SEQUENCE [LARGE SCALE GENOMIC DNA]</scope>
    <source>
        <strain evidence="3">HyVt-533</strain>
    </source>
</reference>
<proteinExistence type="predicted"/>
<dbReference type="Proteomes" id="UP000886101">
    <property type="component" value="Unassembled WGS sequence"/>
</dbReference>
<protein>
    <submittedName>
        <fullName evidence="3">LpxI family protein</fullName>
    </submittedName>
</protein>
<feature type="domain" description="LpxI N-terminal" evidence="2">
    <location>
        <begin position="1"/>
        <end position="130"/>
    </location>
</feature>
<feature type="domain" description="LpxI C-terminal" evidence="1">
    <location>
        <begin position="133"/>
        <end position="261"/>
    </location>
</feature>